<keyword evidence="2" id="KW-0732">Signal</keyword>
<dbReference type="OrthoDB" id="966005at2"/>
<sequence>MKKTFTLNGIILILLLLSGLGVSAQIVEPNMTDTVKKSHPTGTNNKVVIDTTKADSTSSEPEGDRAQTAFFEVGGPGLALTVNYDMRFGHRRNGLGFRVGAGYFATDGNDVFSVPIQINYLFGKGNSLIELGGGTTFLNSHGNSNGKTFIFDRVTGFIGTATIGYRYQPQERGINLRIGFVPIFYDEGIIAAGGISVGYTFK</sequence>
<keyword evidence="4" id="KW-1185">Reference proteome</keyword>
<accession>A0A5B8VYP3</accession>
<dbReference type="RefSeq" id="WP_147052774.1">
    <property type="nucleotide sequence ID" value="NZ_CP042437.1"/>
</dbReference>
<feature type="signal peptide" evidence="2">
    <location>
        <begin position="1"/>
        <end position="24"/>
    </location>
</feature>
<proteinExistence type="predicted"/>
<evidence type="ECO:0000256" key="1">
    <source>
        <dbReference type="SAM" id="MobiDB-lite"/>
    </source>
</evidence>
<name>A0A5B8VYP3_9SPHI</name>
<evidence type="ECO:0008006" key="5">
    <source>
        <dbReference type="Google" id="ProtNLM"/>
    </source>
</evidence>
<dbReference type="Proteomes" id="UP000321362">
    <property type="component" value="Chromosome"/>
</dbReference>
<evidence type="ECO:0000313" key="3">
    <source>
        <dbReference type="EMBL" id="QEC75586.1"/>
    </source>
</evidence>
<reference evidence="3 4" key="1">
    <citation type="journal article" date="2013" name="J. Microbiol.">
        <title>Mucilaginibacter ginsenosidivorax sp. nov., with ginsenoside converting activity isolated from sediment.</title>
        <authorList>
            <person name="Kim J.K."/>
            <person name="Choi T.E."/>
            <person name="Liu Q.M."/>
            <person name="Park H.Y."/>
            <person name="Yi T.H."/>
            <person name="Yoon M.H."/>
            <person name="Kim S.C."/>
            <person name="Im W.T."/>
        </authorList>
    </citation>
    <scope>NUCLEOTIDE SEQUENCE [LARGE SCALE GENOMIC DNA]</scope>
    <source>
        <strain evidence="3 4">KHI28</strain>
    </source>
</reference>
<dbReference type="KEGG" id="mgk:FSB76_06355"/>
<gene>
    <name evidence="3" type="ORF">FSB76_06355</name>
</gene>
<dbReference type="AlphaFoldDB" id="A0A5B8VYP3"/>
<evidence type="ECO:0000313" key="4">
    <source>
        <dbReference type="Proteomes" id="UP000321362"/>
    </source>
</evidence>
<feature type="region of interest" description="Disordered" evidence="1">
    <location>
        <begin position="33"/>
        <end position="64"/>
    </location>
</feature>
<evidence type="ECO:0000256" key="2">
    <source>
        <dbReference type="SAM" id="SignalP"/>
    </source>
</evidence>
<organism evidence="3 4">
    <name type="scientific">Mucilaginibacter ginsenosidivorax</name>
    <dbReference type="NCBI Taxonomy" id="862126"/>
    <lineage>
        <taxon>Bacteria</taxon>
        <taxon>Pseudomonadati</taxon>
        <taxon>Bacteroidota</taxon>
        <taxon>Sphingobacteriia</taxon>
        <taxon>Sphingobacteriales</taxon>
        <taxon>Sphingobacteriaceae</taxon>
        <taxon>Mucilaginibacter</taxon>
    </lineage>
</organism>
<protein>
    <recommendedName>
        <fullName evidence="5">Outer membrane beta-barrel protein</fullName>
    </recommendedName>
</protein>
<feature type="chain" id="PRO_5022962585" description="Outer membrane beta-barrel protein" evidence="2">
    <location>
        <begin position="25"/>
        <end position="202"/>
    </location>
</feature>
<dbReference type="EMBL" id="CP042437">
    <property type="protein sequence ID" value="QEC75586.1"/>
    <property type="molecule type" value="Genomic_DNA"/>
</dbReference>